<evidence type="ECO:0000313" key="2">
    <source>
        <dbReference type="Proteomes" id="UP000551327"/>
    </source>
</evidence>
<dbReference type="RefSeq" id="WP_185678378.1">
    <property type="nucleotide sequence ID" value="NZ_JACLAX010000003.1"/>
</dbReference>
<evidence type="ECO:0008006" key="3">
    <source>
        <dbReference type="Google" id="ProtNLM"/>
    </source>
</evidence>
<dbReference type="EMBL" id="JACLAX010000003">
    <property type="protein sequence ID" value="MBC2668513.1"/>
    <property type="molecule type" value="Genomic_DNA"/>
</dbReference>
<dbReference type="AlphaFoldDB" id="A0A7X1FWW9"/>
<dbReference type="Proteomes" id="UP000551327">
    <property type="component" value="Unassembled WGS sequence"/>
</dbReference>
<organism evidence="1 2">
    <name type="scientific">Novosphingobium piscinae</name>
    <dbReference type="NCBI Taxonomy" id="1507448"/>
    <lineage>
        <taxon>Bacteria</taxon>
        <taxon>Pseudomonadati</taxon>
        <taxon>Pseudomonadota</taxon>
        <taxon>Alphaproteobacteria</taxon>
        <taxon>Sphingomonadales</taxon>
        <taxon>Sphingomonadaceae</taxon>
        <taxon>Novosphingobium</taxon>
    </lineage>
</organism>
<name>A0A7X1FWW9_9SPHN</name>
<protein>
    <recommendedName>
        <fullName evidence="3">YdhG-like domain-containing protein</fullName>
    </recommendedName>
</protein>
<accession>A0A7X1FWW9</accession>
<evidence type="ECO:0000313" key="1">
    <source>
        <dbReference type="EMBL" id="MBC2668513.1"/>
    </source>
</evidence>
<keyword evidence="2" id="KW-1185">Reference proteome</keyword>
<gene>
    <name evidence="1" type="ORF">H7F53_05080</name>
</gene>
<comment type="caution">
    <text evidence="1">The sequence shown here is derived from an EMBL/GenBank/DDBJ whole genome shotgun (WGS) entry which is preliminary data.</text>
</comment>
<reference evidence="1 2" key="1">
    <citation type="submission" date="2020-08" db="EMBL/GenBank/DDBJ databases">
        <title>The genome sequence of type strain Novosphingobium piscinae KCTC 42194.</title>
        <authorList>
            <person name="Liu Y."/>
        </authorList>
    </citation>
    <scope>NUCLEOTIDE SEQUENCE [LARGE SCALE GENOMIC DNA]</scope>
    <source>
        <strain evidence="1 2">KCTC 42194</strain>
    </source>
</reference>
<sequence length="114" mass="12149">MDLEPTFAALRALMLDAAADQVVASDQPGDLVLHGRATDPRSGKPVWFGAVTLRARYVAYHLFPLYADPALGAALSPALKRRQQGKSCFNFATLDPVLAAELAELTRQANAAVG</sequence>
<proteinExistence type="predicted"/>